<dbReference type="InterPro" id="IPR013149">
    <property type="entry name" value="ADH-like_C"/>
</dbReference>
<name>A0AAV9P0S8_9PEZI</name>
<dbReference type="InterPro" id="IPR020843">
    <property type="entry name" value="ER"/>
</dbReference>
<comment type="similarity">
    <text evidence="1">Belongs to the zinc-containing alcohol dehydrogenase family.</text>
</comment>
<feature type="domain" description="Enoyl reductase (ER)" evidence="4">
    <location>
        <begin position="15"/>
        <end position="369"/>
    </location>
</feature>
<dbReference type="InterPro" id="IPR036291">
    <property type="entry name" value="NAD(P)-bd_dom_sf"/>
</dbReference>
<proteinExistence type="inferred from homology"/>
<gene>
    <name evidence="5" type="ORF">LTR77_008742</name>
</gene>
<dbReference type="GeneID" id="89930074"/>
<organism evidence="5 6">
    <name type="scientific">Saxophila tyrrhenica</name>
    <dbReference type="NCBI Taxonomy" id="1690608"/>
    <lineage>
        <taxon>Eukaryota</taxon>
        <taxon>Fungi</taxon>
        <taxon>Dikarya</taxon>
        <taxon>Ascomycota</taxon>
        <taxon>Pezizomycotina</taxon>
        <taxon>Dothideomycetes</taxon>
        <taxon>Dothideomycetidae</taxon>
        <taxon>Mycosphaerellales</taxon>
        <taxon>Extremaceae</taxon>
        <taxon>Saxophila</taxon>
    </lineage>
</organism>
<evidence type="ECO:0000256" key="1">
    <source>
        <dbReference type="ARBA" id="ARBA00008072"/>
    </source>
</evidence>
<sequence>MSADQKNRAAWIKQAQAHPFVVDEAPMPDPGEDLITIRVHATAINPADSAIQRAGIIVEKYPAILGCDAAGIVTAVGSQVTGFEVGDKVAGFCDHTDLLCGRGTFQRFSNLRPALTAKIPDTISFEDASVLPAAMSTAAYGIFERSEGLALPFPEAEMEIEGEGKGVEEGKVLLVWGGSSSVGSCAIQAARAAGFRVAATAGKGNLEYVRGLGAEWVVDYRSEGVVEEVVGMLRGCGFAGAFNSVMFEDTYGKCAEIAHQLGGKQMVASIVPGMMPWKRDLPHGVRFGNSKRILPDAFEISAEHFPDVSYEIRDSEVGPAIFKKWLPAALANESLKCKPDPVVVGTGLEYCQEACDRVAAGASAQKFVVVVP</sequence>
<keyword evidence="6" id="KW-1185">Reference proteome</keyword>
<comment type="caution">
    <text evidence="5">The sequence shown here is derived from an EMBL/GenBank/DDBJ whole genome shotgun (WGS) entry which is preliminary data.</text>
</comment>
<dbReference type="PANTHER" id="PTHR45348:SF2">
    <property type="entry name" value="ZINC-TYPE ALCOHOL DEHYDROGENASE-LIKE PROTEIN C2E1P3.01"/>
    <property type="match status" value="1"/>
</dbReference>
<dbReference type="InterPro" id="IPR047122">
    <property type="entry name" value="Trans-enoyl_RdTase-like"/>
</dbReference>
<dbReference type="Proteomes" id="UP001337655">
    <property type="component" value="Unassembled WGS sequence"/>
</dbReference>
<reference evidence="5 6" key="1">
    <citation type="submission" date="2023-08" db="EMBL/GenBank/DDBJ databases">
        <title>Black Yeasts Isolated from many extreme environments.</title>
        <authorList>
            <person name="Coleine C."/>
            <person name="Stajich J.E."/>
            <person name="Selbmann L."/>
        </authorList>
    </citation>
    <scope>NUCLEOTIDE SEQUENCE [LARGE SCALE GENOMIC DNA]</scope>
    <source>
        <strain evidence="5 6">CCFEE 5935</strain>
    </source>
</reference>
<accession>A0AAV9P0S8</accession>
<evidence type="ECO:0000313" key="5">
    <source>
        <dbReference type="EMBL" id="KAK5165819.1"/>
    </source>
</evidence>
<dbReference type="Gene3D" id="3.90.180.10">
    <property type="entry name" value="Medium-chain alcohol dehydrogenases, catalytic domain"/>
    <property type="match status" value="1"/>
</dbReference>
<dbReference type="InterPro" id="IPR011032">
    <property type="entry name" value="GroES-like_sf"/>
</dbReference>
<keyword evidence="3" id="KW-0560">Oxidoreductase</keyword>
<dbReference type="CDD" id="cd08249">
    <property type="entry name" value="enoyl_reductase_like"/>
    <property type="match status" value="1"/>
</dbReference>
<dbReference type="SUPFAM" id="SSF50129">
    <property type="entry name" value="GroES-like"/>
    <property type="match status" value="1"/>
</dbReference>
<evidence type="ECO:0000313" key="6">
    <source>
        <dbReference type="Proteomes" id="UP001337655"/>
    </source>
</evidence>
<dbReference type="Gene3D" id="3.40.50.720">
    <property type="entry name" value="NAD(P)-binding Rossmann-like Domain"/>
    <property type="match status" value="1"/>
</dbReference>
<evidence type="ECO:0000256" key="2">
    <source>
        <dbReference type="ARBA" id="ARBA00011245"/>
    </source>
</evidence>
<dbReference type="SUPFAM" id="SSF51735">
    <property type="entry name" value="NAD(P)-binding Rossmann-fold domains"/>
    <property type="match status" value="1"/>
</dbReference>
<dbReference type="Pfam" id="PF08240">
    <property type="entry name" value="ADH_N"/>
    <property type="match status" value="1"/>
</dbReference>
<evidence type="ECO:0000256" key="3">
    <source>
        <dbReference type="ARBA" id="ARBA00023002"/>
    </source>
</evidence>
<dbReference type="EMBL" id="JAVRRT010000015">
    <property type="protein sequence ID" value="KAK5165819.1"/>
    <property type="molecule type" value="Genomic_DNA"/>
</dbReference>
<dbReference type="AlphaFoldDB" id="A0AAV9P0S8"/>
<dbReference type="InterPro" id="IPR013154">
    <property type="entry name" value="ADH-like_N"/>
</dbReference>
<dbReference type="RefSeq" id="XP_064655831.1">
    <property type="nucleotide sequence ID" value="XM_064805972.1"/>
</dbReference>
<dbReference type="SMART" id="SM00829">
    <property type="entry name" value="PKS_ER"/>
    <property type="match status" value="1"/>
</dbReference>
<dbReference type="GO" id="GO:0016651">
    <property type="term" value="F:oxidoreductase activity, acting on NAD(P)H"/>
    <property type="evidence" value="ECO:0007669"/>
    <property type="project" value="InterPro"/>
</dbReference>
<dbReference type="Pfam" id="PF00107">
    <property type="entry name" value="ADH_zinc_N"/>
    <property type="match status" value="1"/>
</dbReference>
<comment type="subunit">
    <text evidence="2">Monomer.</text>
</comment>
<protein>
    <recommendedName>
        <fullName evidence="4">Enoyl reductase (ER) domain-containing protein</fullName>
    </recommendedName>
</protein>
<dbReference type="PANTHER" id="PTHR45348">
    <property type="entry name" value="HYPOTHETICAL OXIDOREDUCTASE (EUROFUNG)"/>
    <property type="match status" value="1"/>
</dbReference>
<evidence type="ECO:0000259" key="4">
    <source>
        <dbReference type="SMART" id="SM00829"/>
    </source>
</evidence>